<protein>
    <recommendedName>
        <fullName evidence="4">DZANK-type domain-containing protein</fullName>
    </recommendedName>
</protein>
<feature type="compositionally biased region" description="Low complexity" evidence="1">
    <location>
        <begin position="584"/>
        <end position="600"/>
    </location>
</feature>
<gene>
    <name evidence="2" type="ordered locus">Plabr_2387</name>
</gene>
<name>F0SMY4_RUBBR</name>
<sequence>MIASILACPKCNSLIMEDTAICPSCHHVLKEDHAALKQDVIKTSEKFDGSQEIACRECEAMNRAGLVRCWQCGAFMQEEMERIYQEMQARPAAVISSDELAVEEIDVEEQPIESGPKSDEGDFELSADVEIREMSPDEFVTAEYEQPDETAEGDAEIPLLDDPAAAVDDDDEEEEDDELLKLAVREEKELNRQSAKRKRTVAKGSFLMKGPCGECKIRVQNYHQGMMGQCPKCALPFMVPVLAKDAIKKEATESGLNARPAAKLADEDVLEGARLHEIKMKGFKPKAKGLAGQGDTVDLVKHAKGLLVIWPAKKGLLGANAKQLAKTRAEYRDHLASGKSLDKLPAAQQELISPDRLAQLQFIQPGTEDNFAGGVSLFAEGMIVLEFPASATVNPDVQAEAASAAAAAARMSGGKVKPKKGKKKEKVKEPELPPVRCLILTLSQYRRLQTWIASWTENEKALTHEQVPQEQAMKTWACALSEENFEALEHAEYYQADPTIKTVEAGWLCQCGEVAISETARAEQKFGGKKSSGLAKAKCPKCEQPFGRQPLLQIQVEPEEPVDTKADADKSEANDVSSADVEAKSTTTAEAPAAEQTAVATKEDEKAAVAETADAGSEESAAAESETDKAENKKSGLFSRFKRKKSDKAE</sequence>
<dbReference type="HOGENOM" id="CLU_451890_0_0_0"/>
<reference evidence="3" key="1">
    <citation type="submission" date="2011-02" db="EMBL/GenBank/DDBJ databases">
        <title>The complete genome of Planctomyces brasiliensis DSM 5305.</title>
        <authorList>
            <person name="Lucas S."/>
            <person name="Copeland A."/>
            <person name="Lapidus A."/>
            <person name="Bruce D."/>
            <person name="Goodwin L."/>
            <person name="Pitluck S."/>
            <person name="Kyrpides N."/>
            <person name="Mavromatis K."/>
            <person name="Pagani I."/>
            <person name="Ivanova N."/>
            <person name="Ovchinnikova G."/>
            <person name="Lu M."/>
            <person name="Detter J.C."/>
            <person name="Han C."/>
            <person name="Land M."/>
            <person name="Hauser L."/>
            <person name="Markowitz V."/>
            <person name="Cheng J.-F."/>
            <person name="Hugenholtz P."/>
            <person name="Woyke T."/>
            <person name="Wu D."/>
            <person name="Tindall B."/>
            <person name="Pomrenke H.G."/>
            <person name="Brambilla E."/>
            <person name="Klenk H.-P."/>
            <person name="Eisen J.A."/>
        </authorList>
    </citation>
    <scope>NUCLEOTIDE SEQUENCE [LARGE SCALE GENOMIC DNA]</scope>
    <source>
        <strain evidence="3">ATCC 49424 / DSM 5305 / JCM 21570 / IAM 15109 / NBRC 103401 / IFAM 1448</strain>
    </source>
</reference>
<dbReference type="EMBL" id="CP002546">
    <property type="protein sequence ID" value="ADY59988.1"/>
    <property type="molecule type" value="Genomic_DNA"/>
</dbReference>
<dbReference type="OrthoDB" id="270814at2"/>
<dbReference type="AlphaFoldDB" id="F0SMY4"/>
<accession>F0SMY4</accession>
<feature type="region of interest" description="Disordered" evidence="1">
    <location>
        <begin position="549"/>
        <end position="650"/>
    </location>
</feature>
<dbReference type="Proteomes" id="UP000006860">
    <property type="component" value="Chromosome"/>
</dbReference>
<dbReference type="KEGG" id="pbs:Plabr_2387"/>
<dbReference type="RefSeq" id="WP_013628712.1">
    <property type="nucleotide sequence ID" value="NC_015174.1"/>
</dbReference>
<organism evidence="2 3">
    <name type="scientific">Rubinisphaera brasiliensis (strain ATCC 49424 / DSM 5305 / JCM 21570 / IAM 15109 / NBRC 103401 / IFAM 1448)</name>
    <name type="common">Planctomyces brasiliensis</name>
    <dbReference type="NCBI Taxonomy" id="756272"/>
    <lineage>
        <taxon>Bacteria</taxon>
        <taxon>Pseudomonadati</taxon>
        <taxon>Planctomycetota</taxon>
        <taxon>Planctomycetia</taxon>
        <taxon>Planctomycetales</taxon>
        <taxon>Planctomycetaceae</taxon>
        <taxon>Rubinisphaera</taxon>
    </lineage>
</organism>
<evidence type="ECO:0000313" key="3">
    <source>
        <dbReference type="Proteomes" id="UP000006860"/>
    </source>
</evidence>
<feature type="compositionally biased region" description="Low complexity" evidence="1">
    <location>
        <begin position="610"/>
        <end position="624"/>
    </location>
</feature>
<evidence type="ECO:0000313" key="2">
    <source>
        <dbReference type="EMBL" id="ADY59988.1"/>
    </source>
</evidence>
<feature type="compositionally biased region" description="Basic residues" evidence="1">
    <location>
        <begin position="640"/>
        <end position="650"/>
    </location>
</feature>
<evidence type="ECO:0008006" key="4">
    <source>
        <dbReference type="Google" id="ProtNLM"/>
    </source>
</evidence>
<proteinExistence type="predicted"/>
<evidence type="ECO:0000256" key="1">
    <source>
        <dbReference type="SAM" id="MobiDB-lite"/>
    </source>
</evidence>
<feature type="compositionally biased region" description="Basic and acidic residues" evidence="1">
    <location>
        <begin position="562"/>
        <end position="573"/>
    </location>
</feature>
<keyword evidence="3" id="KW-1185">Reference proteome</keyword>